<sequence>MNLISRAKGCLLGLACGDAVGTTNEFKIRSPNRPLLTDMVGGGVFELERGKWTDDTSMALCLAESLIYKRSFDPNDQLERYCRWAYEGKNSSKPFTFDIGNHTANALCEFRQTGYPYSLKTDSKYSGNGSLMRLAPIPLFYFSNSEIGEYAKLSSKTTHASEECLQACEFFSYVLKNALQGKSKVKLFEGIDLLSFDKLNRITSFVFKTKTEDEISSSGYVIDTLEAALWAFWHTNNFRDAILLAANLCDDSDTVAAVCGQLAGAYYGIENIPETWLNWLYRKEDIEQLALDLLKTSGQI</sequence>
<keyword evidence="1" id="KW-0460">Magnesium</keyword>
<dbReference type="GO" id="GO:0046872">
    <property type="term" value="F:metal ion binding"/>
    <property type="evidence" value="ECO:0007669"/>
    <property type="project" value="UniProtKB-KW"/>
</dbReference>
<protein>
    <submittedName>
        <fullName evidence="2">ADP-ribosylation/crystallin J1</fullName>
    </submittedName>
</protein>
<feature type="binding site" evidence="1">
    <location>
        <position position="53"/>
    </location>
    <ligand>
        <name>Mg(2+)</name>
        <dbReference type="ChEBI" id="CHEBI:18420"/>
        <label>1</label>
    </ligand>
</feature>
<evidence type="ECO:0000313" key="2">
    <source>
        <dbReference type="EMBL" id="EER47239.1"/>
    </source>
</evidence>
<accession>C5S1M7</accession>
<feature type="binding site" evidence="1">
    <location>
        <position position="55"/>
    </location>
    <ligand>
        <name>Mg(2+)</name>
        <dbReference type="ChEBI" id="CHEBI:18420"/>
        <label>1</label>
    </ligand>
</feature>
<dbReference type="Gene3D" id="1.10.4080.10">
    <property type="entry name" value="ADP-ribosylation/Crystallin J1"/>
    <property type="match status" value="1"/>
</dbReference>
<dbReference type="Proteomes" id="UP000005532">
    <property type="component" value="Unassembled WGS sequence"/>
</dbReference>
<comment type="cofactor">
    <cofactor evidence="1">
        <name>Mg(2+)</name>
        <dbReference type="ChEBI" id="CHEBI:18420"/>
    </cofactor>
    <text evidence="1">Binds 2 magnesium ions per subunit.</text>
</comment>
<dbReference type="InterPro" id="IPR005502">
    <property type="entry name" value="Ribosyl_crysJ1"/>
</dbReference>
<keyword evidence="1" id="KW-0479">Metal-binding</keyword>
<feature type="binding site" evidence="1">
    <location>
        <position position="251"/>
    </location>
    <ligand>
        <name>Mg(2+)</name>
        <dbReference type="ChEBI" id="CHEBI:18420"/>
        <label>1</label>
    </ligand>
</feature>
<dbReference type="InterPro" id="IPR050792">
    <property type="entry name" value="ADP-ribosylglycohydrolase"/>
</dbReference>
<reference evidence="2 3" key="1">
    <citation type="journal article" date="2010" name="Vet. Microbiol.">
        <title>Production of haemolysins by strains of the Actinobacillus minor/porcitonsillarum complex.</title>
        <authorList>
            <person name="Arya G."/>
            <person name="Niven D.F."/>
        </authorList>
    </citation>
    <scope>NUCLEOTIDE SEQUENCE [LARGE SCALE GENOMIC DNA]</scope>
    <source>
        <strain evidence="2 3">NM305</strain>
    </source>
</reference>
<dbReference type="OrthoDB" id="9798107at2"/>
<gene>
    <name evidence="2" type="ORF">AM305_09026</name>
</gene>
<name>C5S1M7_9PAST</name>
<dbReference type="EMBL" id="ACQL01000087">
    <property type="protein sequence ID" value="EER47239.1"/>
    <property type="molecule type" value="Genomic_DNA"/>
</dbReference>
<dbReference type="PANTHER" id="PTHR16222">
    <property type="entry name" value="ADP-RIBOSYLGLYCOHYDROLASE"/>
    <property type="match status" value="1"/>
</dbReference>
<dbReference type="InterPro" id="IPR036705">
    <property type="entry name" value="Ribosyl_crysJ1_sf"/>
</dbReference>
<dbReference type="Pfam" id="PF03747">
    <property type="entry name" value="ADP_ribosyl_GH"/>
    <property type="match status" value="1"/>
</dbReference>
<evidence type="ECO:0000313" key="3">
    <source>
        <dbReference type="Proteomes" id="UP000005532"/>
    </source>
</evidence>
<organism evidence="2 3">
    <name type="scientific">Actinobacillus minor NM305</name>
    <dbReference type="NCBI Taxonomy" id="637911"/>
    <lineage>
        <taxon>Bacteria</taxon>
        <taxon>Pseudomonadati</taxon>
        <taxon>Pseudomonadota</taxon>
        <taxon>Gammaproteobacteria</taxon>
        <taxon>Pasteurellales</taxon>
        <taxon>Pasteurellaceae</taxon>
        <taxon>Actinobacillus</taxon>
    </lineage>
</organism>
<proteinExistence type="predicted"/>
<feature type="binding site" evidence="1">
    <location>
        <position position="253"/>
    </location>
    <ligand>
        <name>Mg(2+)</name>
        <dbReference type="ChEBI" id="CHEBI:18420"/>
        <label>1</label>
    </ligand>
</feature>
<feature type="binding site" evidence="1">
    <location>
        <position position="254"/>
    </location>
    <ligand>
        <name>Mg(2+)</name>
        <dbReference type="ChEBI" id="CHEBI:18420"/>
        <label>1</label>
    </ligand>
</feature>
<dbReference type="AlphaFoldDB" id="C5S1M7"/>
<dbReference type="RefSeq" id="WP_005823765.1">
    <property type="nucleotide sequence ID" value="NZ_ACQL01000087.1"/>
</dbReference>
<dbReference type="SUPFAM" id="SSF101478">
    <property type="entry name" value="ADP-ribosylglycohydrolase"/>
    <property type="match status" value="1"/>
</dbReference>
<evidence type="ECO:0000256" key="1">
    <source>
        <dbReference type="PIRSR" id="PIRSR605502-1"/>
    </source>
</evidence>
<dbReference type="eggNOG" id="COG1397">
    <property type="taxonomic scope" value="Bacteria"/>
</dbReference>
<comment type="caution">
    <text evidence="2">The sequence shown here is derived from an EMBL/GenBank/DDBJ whole genome shotgun (WGS) entry which is preliminary data.</text>
</comment>
<feature type="binding site" evidence="1">
    <location>
        <position position="54"/>
    </location>
    <ligand>
        <name>Mg(2+)</name>
        <dbReference type="ChEBI" id="CHEBI:18420"/>
        <label>1</label>
    </ligand>
</feature>
<dbReference type="PANTHER" id="PTHR16222:SF12">
    <property type="entry name" value="ADP-RIBOSYLGLYCOHYDROLASE-RELATED"/>
    <property type="match status" value="1"/>
</dbReference>